<proteinExistence type="predicted"/>
<dbReference type="EnsemblPlants" id="OMERI09G06800.1">
    <property type="protein sequence ID" value="OMERI09G06800.1"/>
    <property type="gene ID" value="OMERI09G06800"/>
</dbReference>
<name>A0A0E0ERR4_9ORYZ</name>
<reference evidence="1" key="1">
    <citation type="submission" date="2015-04" db="UniProtKB">
        <authorList>
            <consortium name="EnsemblPlants"/>
        </authorList>
    </citation>
    <scope>IDENTIFICATION</scope>
</reference>
<dbReference type="STRING" id="40149.A0A0E0ERR4"/>
<evidence type="ECO:0000313" key="1">
    <source>
        <dbReference type="EnsemblPlants" id="OMERI09G06800.1"/>
    </source>
</evidence>
<sequence>MEGRMASSISLIPIPSLSLPSSNRLSPPLTPHLLVHACRRKVMKAISLKGIEIDATAKSSDNGDGDKSEPASVAYHHHYNLPELAMVVPVHLPYYAVNTTPYYAGGYYPMPPPMAMLHHPP</sequence>
<dbReference type="Proteomes" id="UP000008021">
    <property type="component" value="Chromosome 9"/>
</dbReference>
<protein>
    <submittedName>
        <fullName evidence="1">Uncharacterized protein</fullName>
    </submittedName>
</protein>
<accession>A0A0E0ERR4</accession>
<dbReference type="AlphaFoldDB" id="A0A0E0ERR4"/>
<reference evidence="1" key="2">
    <citation type="submission" date="2018-05" db="EMBL/GenBank/DDBJ databases">
        <title>OmerRS3 (Oryza meridionalis Reference Sequence Version 3).</title>
        <authorList>
            <person name="Zhang J."/>
            <person name="Kudrna D."/>
            <person name="Lee S."/>
            <person name="Talag J."/>
            <person name="Welchert J."/>
            <person name="Wing R.A."/>
        </authorList>
    </citation>
    <scope>NUCLEOTIDE SEQUENCE [LARGE SCALE GENOMIC DNA]</scope>
    <source>
        <strain evidence="1">cv. OR44</strain>
    </source>
</reference>
<dbReference type="Gramene" id="OMERI09G06800.1">
    <property type="protein sequence ID" value="OMERI09G06800.1"/>
    <property type="gene ID" value="OMERI09G06800"/>
</dbReference>
<organism evidence="1">
    <name type="scientific">Oryza meridionalis</name>
    <dbReference type="NCBI Taxonomy" id="40149"/>
    <lineage>
        <taxon>Eukaryota</taxon>
        <taxon>Viridiplantae</taxon>
        <taxon>Streptophyta</taxon>
        <taxon>Embryophyta</taxon>
        <taxon>Tracheophyta</taxon>
        <taxon>Spermatophyta</taxon>
        <taxon>Magnoliopsida</taxon>
        <taxon>Liliopsida</taxon>
        <taxon>Poales</taxon>
        <taxon>Poaceae</taxon>
        <taxon>BOP clade</taxon>
        <taxon>Oryzoideae</taxon>
        <taxon>Oryzeae</taxon>
        <taxon>Oryzinae</taxon>
        <taxon>Oryza</taxon>
    </lineage>
</organism>
<keyword evidence="2" id="KW-1185">Reference proteome</keyword>
<evidence type="ECO:0000313" key="2">
    <source>
        <dbReference type="Proteomes" id="UP000008021"/>
    </source>
</evidence>
<dbReference type="HOGENOM" id="CLU_2041791_0_0_1"/>